<dbReference type="InterPro" id="IPR036890">
    <property type="entry name" value="HATPase_C_sf"/>
</dbReference>
<keyword evidence="8" id="KW-0812">Transmembrane</keyword>
<name>A0A1L7I3U6_9FLAO</name>
<dbReference type="CDD" id="cd00082">
    <property type="entry name" value="HisKA"/>
    <property type="match status" value="1"/>
</dbReference>
<keyword evidence="7" id="KW-0808">Transferase</keyword>
<dbReference type="InterPro" id="IPR036641">
    <property type="entry name" value="HPT_dom_sf"/>
</dbReference>
<gene>
    <name evidence="13" type="ORF">GRFL_1150</name>
</gene>
<evidence type="ECO:0000256" key="5">
    <source>
        <dbReference type="ARBA" id="ARBA00022519"/>
    </source>
</evidence>
<dbReference type="SUPFAM" id="SSF47226">
    <property type="entry name" value="Histidine-containing phosphotransfer domain, HPT domain"/>
    <property type="match status" value="1"/>
</dbReference>
<evidence type="ECO:0000256" key="12">
    <source>
        <dbReference type="ARBA" id="ARBA00023136"/>
    </source>
</evidence>
<dbReference type="FunFam" id="3.30.565.10:FF:000010">
    <property type="entry name" value="Sensor histidine kinase RcsC"/>
    <property type="match status" value="1"/>
</dbReference>
<comment type="catalytic activity">
    <reaction evidence="1">
        <text>ATP + protein L-histidine = ADP + protein N-phospho-L-histidine.</text>
        <dbReference type="EC" id="2.7.13.3"/>
    </reaction>
</comment>
<evidence type="ECO:0000313" key="14">
    <source>
        <dbReference type="Proteomes" id="UP000186230"/>
    </source>
</evidence>
<dbReference type="Gene3D" id="1.10.287.130">
    <property type="match status" value="1"/>
</dbReference>
<dbReference type="InterPro" id="IPR003594">
    <property type="entry name" value="HATPase_dom"/>
</dbReference>
<keyword evidence="10" id="KW-0547">Nucleotide-binding</keyword>
<accession>A0A1L7I3U6</accession>
<dbReference type="InterPro" id="IPR036097">
    <property type="entry name" value="HisK_dim/P_sf"/>
</dbReference>
<dbReference type="SMART" id="SM00387">
    <property type="entry name" value="HATPase_c"/>
    <property type="match status" value="1"/>
</dbReference>
<evidence type="ECO:0000256" key="1">
    <source>
        <dbReference type="ARBA" id="ARBA00000085"/>
    </source>
</evidence>
<dbReference type="STRING" id="1229726.GRFL_1150"/>
<evidence type="ECO:0000256" key="6">
    <source>
        <dbReference type="ARBA" id="ARBA00022553"/>
    </source>
</evidence>
<keyword evidence="5" id="KW-0997">Cell inner membrane</keyword>
<dbReference type="KEGG" id="gfl:GRFL_1150"/>
<dbReference type="Gene3D" id="3.40.50.2300">
    <property type="match status" value="1"/>
</dbReference>
<dbReference type="PRINTS" id="PR00344">
    <property type="entry name" value="BCTRLSENSOR"/>
</dbReference>
<evidence type="ECO:0000256" key="2">
    <source>
        <dbReference type="ARBA" id="ARBA00004429"/>
    </source>
</evidence>
<evidence type="ECO:0000256" key="11">
    <source>
        <dbReference type="ARBA" id="ARBA00022989"/>
    </source>
</evidence>
<evidence type="ECO:0000256" key="7">
    <source>
        <dbReference type="ARBA" id="ARBA00022679"/>
    </source>
</evidence>
<keyword evidence="6" id="KW-0597">Phosphoprotein</keyword>
<keyword evidence="4" id="KW-1003">Cell membrane</keyword>
<dbReference type="Pfam" id="PF00512">
    <property type="entry name" value="HisKA"/>
    <property type="match status" value="1"/>
</dbReference>
<sequence>MQNSRRSLTLKVVAGYLIVAIVAGFSVYFIYQQVVSYSEIAESNAENNQQLILLSEITADLNKSENTSRRLIQAGNDEDLSIYDAQIDTIKEKLDQLKSIYPNFDLEAETDSIAQLLEQKKENLKDLDSLRATESNTNYYAKVLKELKSIDQSFQDYNYENRFRNLKPYQRDVLIKLLEYSREDNAEQLTNQRLDSIVQSVRKVLIELEYANRQFLSKVNDKETELLNNDMILNQRLRNILTGMEIKERENSMERSQIFQSMLRETSNNIIIGGIIIAVIILFFIINIVGDITKSQQYRMQLEESKSFAESLLASREQFMAAITHDLRSPLTTVMGYTDLIQKTGLDEKQSHYIRQVKKSSEFILRLVNDLLDLSKLEAGKMLIESLPFNPKKLVEDTVHNIIPAEKKKEVKIRIDTPPEVNVQVKSDPFRIKQILANLISNAWKFTEEGSIVISAELQQLREDDRILQFRVKDSGIGISEAMQEAIFEEFSQENSSIEKRFGGSGLGLAITKRLTELLQGKISLKSKQGEGSEFIIEIPVIKIGDLEDSSEEMEETEEIPEIQSSGKTALIVDDEPGQLSLTVELARSMGLEIETAVNGKIALQKLTEKMYDIILTDIQMPVKDGFELIKAIRDNNDWQDIPVIALSGRTDVEDKVYADAGFDDNLLKPYKPANLKAAIAELLELDQQDQEAIDGDTDKFRFKNYDLSEIYEFSGNDEEAMNTIIQAFLEGAASSLKELEDAYRNEDSEETAKIAHRMLPMLRQMKAVTITPSLLKLEKRESIPEEEFESLKTNLSNLMQDLESVTV</sequence>
<dbReference type="InterPro" id="IPR011006">
    <property type="entry name" value="CheY-like_superfamily"/>
</dbReference>
<keyword evidence="12" id="KW-0472">Membrane</keyword>
<dbReference type="Proteomes" id="UP000186230">
    <property type="component" value="Chromosome"/>
</dbReference>
<evidence type="ECO:0000256" key="3">
    <source>
        <dbReference type="ARBA" id="ARBA00012438"/>
    </source>
</evidence>
<dbReference type="EMBL" id="CP016359">
    <property type="protein sequence ID" value="APU67874.1"/>
    <property type="molecule type" value="Genomic_DNA"/>
</dbReference>
<dbReference type="InterPro" id="IPR008207">
    <property type="entry name" value="Sig_transdc_His_kin_Hpt_dom"/>
</dbReference>
<protein>
    <recommendedName>
        <fullName evidence="3">histidine kinase</fullName>
        <ecNumber evidence="3">2.7.13.3</ecNumber>
    </recommendedName>
</protein>
<dbReference type="InterPro" id="IPR001789">
    <property type="entry name" value="Sig_transdc_resp-reg_receiver"/>
</dbReference>
<evidence type="ECO:0000256" key="9">
    <source>
        <dbReference type="ARBA" id="ARBA00022777"/>
    </source>
</evidence>
<keyword evidence="10" id="KW-0067">ATP-binding</keyword>
<dbReference type="GO" id="GO:0000155">
    <property type="term" value="F:phosphorelay sensor kinase activity"/>
    <property type="evidence" value="ECO:0007669"/>
    <property type="project" value="InterPro"/>
</dbReference>
<evidence type="ECO:0000313" key="13">
    <source>
        <dbReference type="EMBL" id="APU67874.1"/>
    </source>
</evidence>
<dbReference type="SUPFAM" id="SSF55874">
    <property type="entry name" value="ATPase domain of HSP90 chaperone/DNA topoisomerase II/histidine kinase"/>
    <property type="match status" value="1"/>
</dbReference>
<dbReference type="GO" id="GO:0005886">
    <property type="term" value="C:plasma membrane"/>
    <property type="evidence" value="ECO:0007669"/>
    <property type="project" value="UniProtKB-SubCell"/>
</dbReference>
<dbReference type="SUPFAM" id="SSF52172">
    <property type="entry name" value="CheY-like"/>
    <property type="match status" value="1"/>
</dbReference>
<dbReference type="InterPro" id="IPR004358">
    <property type="entry name" value="Sig_transdc_His_kin-like_C"/>
</dbReference>
<dbReference type="Gene3D" id="3.30.565.10">
    <property type="entry name" value="Histidine kinase-like ATPase, C-terminal domain"/>
    <property type="match status" value="1"/>
</dbReference>
<keyword evidence="9 13" id="KW-0418">Kinase</keyword>
<organism evidence="13 14">
    <name type="scientific">Christiangramia flava JLT2011</name>
    <dbReference type="NCBI Taxonomy" id="1229726"/>
    <lineage>
        <taxon>Bacteria</taxon>
        <taxon>Pseudomonadati</taxon>
        <taxon>Bacteroidota</taxon>
        <taxon>Flavobacteriia</taxon>
        <taxon>Flavobacteriales</taxon>
        <taxon>Flavobacteriaceae</taxon>
        <taxon>Christiangramia</taxon>
    </lineage>
</organism>
<dbReference type="InterPro" id="IPR005467">
    <property type="entry name" value="His_kinase_dom"/>
</dbReference>
<dbReference type="SUPFAM" id="SSF47384">
    <property type="entry name" value="Homodimeric domain of signal transducing histidine kinase"/>
    <property type="match status" value="1"/>
</dbReference>
<dbReference type="PROSITE" id="PS50110">
    <property type="entry name" value="RESPONSE_REGULATORY"/>
    <property type="match status" value="1"/>
</dbReference>
<proteinExistence type="predicted"/>
<evidence type="ECO:0000256" key="10">
    <source>
        <dbReference type="ARBA" id="ARBA00022840"/>
    </source>
</evidence>
<dbReference type="Pfam" id="PF00072">
    <property type="entry name" value="Response_reg"/>
    <property type="match status" value="1"/>
</dbReference>
<comment type="subcellular location">
    <subcellularLocation>
        <location evidence="2">Cell inner membrane</location>
        <topology evidence="2">Multi-pass membrane protein</topology>
    </subcellularLocation>
</comment>
<dbReference type="Gene3D" id="1.20.120.160">
    <property type="entry name" value="HPT domain"/>
    <property type="match status" value="1"/>
</dbReference>
<dbReference type="AlphaFoldDB" id="A0A1L7I3U6"/>
<dbReference type="OrthoDB" id="1046984at2"/>
<dbReference type="RefSeq" id="WP_083643705.1">
    <property type="nucleotide sequence ID" value="NZ_AMRU01000002.1"/>
</dbReference>
<keyword evidence="11" id="KW-1133">Transmembrane helix</keyword>
<dbReference type="CDD" id="cd17546">
    <property type="entry name" value="REC_hyHK_CKI1_RcsC-like"/>
    <property type="match status" value="1"/>
</dbReference>
<dbReference type="SMART" id="SM00388">
    <property type="entry name" value="HisKA"/>
    <property type="match status" value="1"/>
</dbReference>
<evidence type="ECO:0000256" key="4">
    <source>
        <dbReference type="ARBA" id="ARBA00022475"/>
    </source>
</evidence>
<evidence type="ECO:0000256" key="8">
    <source>
        <dbReference type="ARBA" id="ARBA00022692"/>
    </source>
</evidence>
<dbReference type="PROSITE" id="PS50894">
    <property type="entry name" value="HPT"/>
    <property type="match status" value="1"/>
</dbReference>
<dbReference type="InterPro" id="IPR003661">
    <property type="entry name" value="HisK_dim/P_dom"/>
</dbReference>
<dbReference type="PANTHER" id="PTHR43047">
    <property type="entry name" value="TWO-COMPONENT HISTIDINE PROTEIN KINASE"/>
    <property type="match status" value="1"/>
</dbReference>
<reference evidence="13 14" key="1">
    <citation type="submission" date="2016-07" db="EMBL/GenBank/DDBJ databases">
        <title>Multi-omics approach to identify versatile polysaccharide utilization systems of a marine flavobacterium Gramella flava.</title>
        <authorList>
            <person name="Tang K."/>
        </authorList>
    </citation>
    <scope>NUCLEOTIDE SEQUENCE [LARGE SCALE GENOMIC DNA]</scope>
    <source>
        <strain evidence="13 14">JLT2011</strain>
    </source>
</reference>
<dbReference type="PROSITE" id="PS50109">
    <property type="entry name" value="HIS_KIN"/>
    <property type="match status" value="1"/>
</dbReference>
<dbReference type="EC" id="2.7.13.3" evidence="3"/>
<dbReference type="SMART" id="SM00448">
    <property type="entry name" value="REC"/>
    <property type="match status" value="1"/>
</dbReference>
<dbReference type="CDD" id="cd16922">
    <property type="entry name" value="HATPase_EvgS-ArcB-TorS-like"/>
    <property type="match status" value="1"/>
</dbReference>
<keyword evidence="14" id="KW-1185">Reference proteome</keyword>
<dbReference type="Pfam" id="PF02518">
    <property type="entry name" value="HATPase_c"/>
    <property type="match status" value="1"/>
</dbReference>